<dbReference type="GO" id="GO:0005634">
    <property type="term" value="C:nucleus"/>
    <property type="evidence" value="ECO:0007669"/>
    <property type="project" value="TreeGrafter"/>
</dbReference>
<proteinExistence type="inferred from homology"/>
<evidence type="ECO:0000313" key="6">
    <source>
        <dbReference type="EMBL" id="QPC59784.1"/>
    </source>
</evidence>
<dbReference type="InterPro" id="IPR051164">
    <property type="entry name" value="NmrA-like_oxidored"/>
</dbReference>
<evidence type="ECO:0000256" key="1">
    <source>
        <dbReference type="ARBA" id="ARBA00006328"/>
    </source>
</evidence>
<dbReference type="AlphaFoldDB" id="A0A7S8HTF0"/>
<dbReference type="InterPro" id="IPR036291">
    <property type="entry name" value="NAD(P)-bd_dom_sf"/>
</dbReference>
<dbReference type="PANTHER" id="PTHR42748:SF30">
    <property type="entry name" value="NMRA-LIKE DOMAIN-CONTAINING PROTEIN"/>
    <property type="match status" value="1"/>
</dbReference>
<dbReference type="Pfam" id="PF05368">
    <property type="entry name" value="NmrA"/>
    <property type="match status" value="1"/>
</dbReference>
<protein>
    <recommendedName>
        <fullName evidence="5">NmrA-like domain-containing protein</fullName>
    </recommendedName>
</protein>
<name>A0A7S8HTF0_FUSCU</name>
<evidence type="ECO:0000256" key="3">
    <source>
        <dbReference type="ARBA" id="ARBA00023002"/>
    </source>
</evidence>
<feature type="domain" description="NmrA-like" evidence="5">
    <location>
        <begin position="3"/>
        <end position="250"/>
    </location>
</feature>
<dbReference type="Proteomes" id="UP000663297">
    <property type="component" value="Chromosome 1"/>
</dbReference>
<dbReference type="InterPro" id="IPR008030">
    <property type="entry name" value="NmrA-like"/>
</dbReference>
<dbReference type="GO" id="GO:0016491">
    <property type="term" value="F:oxidoreductase activity"/>
    <property type="evidence" value="ECO:0007669"/>
    <property type="project" value="UniProtKB-KW"/>
</dbReference>
<keyword evidence="3" id="KW-0560">Oxidoreductase</keyword>
<reference evidence="6" key="1">
    <citation type="submission" date="2020-11" db="EMBL/GenBank/DDBJ databases">
        <title>The chromosome-scale genome resource for two endophytic Fusarium species: F. culmorum and F. pseudograminearum.</title>
        <authorList>
            <person name="Yuan Z."/>
        </authorList>
    </citation>
    <scope>NUCLEOTIDE SEQUENCE</scope>
    <source>
        <strain evidence="6">Class2-1B</strain>
    </source>
</reference>
<comment type="similarity">
    <text evidence="1">Belongs to the NmrA-type oxidoreductase family.</text>
</comment>
<dbReference type="Gene3D" id="3.40.50.720">
    <property type="entry name" value="NAD(P)-binding Rossmann-like Domain"/>
    <property type="match status" value="1"/>
</dbReference>
<dbReference type="EMBL" id="CP064747">
    <property type="protein sequence ID" value="QPC59784.1"/>
    <property type="molecule type" value="Genomic_DNA"/>
</dbReference>
<evidence type="ECO:0000313" key="7">
    <source>
        <dbReference type="Proteomes" id="UP000663297"/>
    </source>
</evidence>
<evidence type="ECO:0000259" key="5">
    <source>
        <dbReference type="Pfam" id="PF05368"/>
    </source>
</evidence>
<feature type="region of interest" description="Disordered" evidence="4">
    <location>
        <begin position="287"/>
        <end position="372"/>
    </location>
</feature>
<accession>A0A7S8HTF0</accession>
<gene>
    <name evidence="6" type="ORF">HYE67_002015</name>
</gene>
<evidence type="ECO:0000256" key="2">
    <source>
        <dbReference type="ARBA" id="ARBA00022857"/>
    </source>
</evidence>
<dbReference type="PANTHER" id="PTHR42748">
    <property type="entry name" value="NITROGEN METABOLITE REPRESSION PROTEIN NMRA FAMILY MEMBER"/>
    <property type="match status" value="1"/>
</dbReference>
<dbReference type="SUPFAM" id="SSF51735">
    <property type="entry name" value="NAD(P)-binding Rossmann-fold domains"/>
    <property type="match status" value="1"/>
</dbReference>
<keyword evidence="2" id="KW-0521">NADP</keyword>
<organism evidence="6 7">
    <name type="scientific">Fusarium culmorum</name>
    <dbReference type="NCBI Taxonomy" id="5516"/>
    <lineage>
        <taxon>Eukaryota</taxon>
        <taxon>Fungi</taxon>
        <taxon>Dikarya</taxon>
        <taxon>Ascomycota</taxon>
        <taxon>Pezizomycotina</taxon>
        <taxon>Sordariomycetes</taxon>
        <taxon>Hypocreomycetidae</taxon>
        <taxon>Hypocreales</taxon>
        <taxon>Nectriaceae</taxon>
        <taxon>Fusarium</taxon>
    </lineage>
</organism>
<evidence type="ECO:0000256" key="4">
    <source>
        <dbReference type="SAM" id="MobiDB-lite"/>
    </source>
</evidence>
<sequence>MASIVLVTGATGRQGSTVARQLLDIGWTVRATARNMESPKAKELLNIGVELTPGDWDNEETLKKVIEGCTHVFLNVVPNLATFTFEVPHAKRILNTAKVTGVKHVVYSSSMAIKDLERGPYHDPNHPEGGFDTWTILRTGFFMCNMFHPKVNMMYPDLVSQGILKTTYTPGTRLPQVDVEDIAKFSVAAFLEPERFNQQFVLIASGKLTLAEITKQLGEVTGRSFRTVFATNKEIEEKMATDFFIAIQLIAEMTLARQSLPSLRRLPTITSALRSKPTHVPYTSLRMESGKVKTPVSSDLKHDNDVTNHTGGAMASLKGTPGKRDATSFESQQNLTEKEKKTNNQNAQANDSKEGMGGETDSFTKSGRSHKV</sequence>